<feature type="domain" description="Fibronectin type-III" evidence="3">
    <location>
        <begin position="2042"/>
        <end position="2134"/>
    </location>
</feature>
<dbReference type="CDD" id="cd00063">
    <property type="entry name" value="FN3"/>
    <property type="match status" value="7"/>
</dbReference>
<dbReference type="HOGENOM" id="CLU_224625_0_0_1"/>
<name>R7TGN6_CAPTE</name>
<organism evidence="4">
    <name type="scientific">Capitella teleta</name>
    <name type="common">Polychaete worm</name>
    <dbReference type="NCBI Taxonomy" id="283909"/>
    <lineage>
        <taxon>Eukaryota</taxon>
        <taxon>Metazoa</taxon>
        <taxon>Spiralia</taxon>
        <taxon>Lophotrochozoa</taxon>
        <taxon>Annelida</taxon>
        <taxon>Polychaeta</taxon>
        <taxon>Sedentaria</taxon>
        <taxon>Scolecida</taxon>
        <taxon>Capitellidae</taxon>
        <taxon>Capitella</taxon>
    </lineage>
</organism>
<dbReference type="PANTHER" id="PTHR46708">
    <property type="entry name" value="TENASCIN"/>
    <property type="match status" value="1"/>
</dbReference>
<dbReference type="InterPro" id="IPR036249">
    <property type="entry name" value="Thioredoxin-like_sf"/>
</dbReference>
<accession>R7TGN6</accession>
<protein>
    <recommendedName>
        <fullName evidence="3">Fibronectin type-III domain-containing protein</fullName>
    </recommendedName>
</protein>
<keyword evidence="1" id="KW-0677">Repeat</keyword>
<feature type="region of interest" description="Disordered" evidence="2">
    <location>
        <begin position="1272"/>
        <end position="1366"/>
    </location>
</feature>
<proteinExistence type="predicted"/>
<reference evidence="6" key="1">
    <citation type="submission" date="2012-12" db="EMBL/GenBank/DDBJ databases">
        <authorList>
            <person name="Hellsten U."/>
            <person name="Grimwood J."/>
            <person name="Chapman J.A."/>
            <person name="Shapiro H."/>
            <person name="Aerts A."/>
            <person name="Otillar R.P."/>
            <person name="Terry A.Y."/>
            <person name="Boore J.L."/>
            <person name="Simakov O."/>
            <person name="Marletaz F."/>
            <person name="Cho S.-J."/>
            <person name="Edsinger-Gonzales E."/>
            <person name="Havlak P."/>
            <person name="Kuo D.-H."/>
            <person name="Larsson T."/>
            <person name="Lv J."/>
            <person name="Arendt D."/>
            <person name="Savage R."/>
            <person name="Osoegawa K."/>
            <person name="de Jong P."/>
            <person name="Lindberg D.R."/>
            <person name="Seaver E.C."/>
            <person name="Weisblat D.A."/>
            <person name="Putnam N.H."/>
            <person name="Grigoriev I.V."/>
            <person name="Rokhsar D.S."/>
        </authorList>
    </citation>
    <scope>NUCLEOTIDE SEQUENCE</scope>
    <source>
        <strain evidence="6">I ESC-2004</strain>
    </source>
</reference>
<dbReference type="Gene3D" id="2.60.40.10">
    <property type="entry name" value="Immunoglobulins"/>
    <property type="match status" value="9"/>
</dbReference>
<feature type="compositionally biased region" description="Pro residues" evidence="2">
    <location>
        <begin position="1570"/>
        <end position="1579"/>
    </location>
</feature>
<dbReference type="SMART" id="SM00060">
    <property type="entry name" value="FN3"/>
    <property type="match status" value="13"/>
</dbReference>
<dbReference type="InterPro" id="IPR003961">
    <property type="entry name" value="FN3_dom"/>
</dbReference>
<evidence type="ECO:0000313" key="6">
    <source>
        <dbReference type="Proteomes" id="UP000014760"/>
    </source>
</evidence>
<feature type="domain" description="Fibronectin type-III" evidence="3">
    <location>
        <begin position="1717"/>
        <end position="1810"/>
    </location>
</feature>
<dbReference type="Gene3D" id="2.60.40.420">
    <property type="entry name" value="Cupredoxins - blue copper proteins"/>
    <property type="match status" value="2"/>
</dbReference>
<dbReference type="Proteomes" id="UP000014760">
    <property type="component" value="Unassembled WGS sequence"/>
</dbReference>
<dbReference type="OrthoDB" id="10036029at2759"/>
<dbReference type="SUPFAM" id="SSF52833">
    <property type="entry name" value="Thioredoxin-like"/>
    <property type="match status" value="1"/>
</dbReference>
<dbReference type="PROSITE" id="PS50853">
    <property type="entry name" value="FN3"/>
    <property type="match status" value="6"/>
</dbReference>
<dbReference type="Pfam" id="PF13287">
    <property type="entry name" value="Fn3_assoc"/>
    <property type="match status" value="1"/>
</dbReference>
<evidence type="ECO:0000256" key="1">
    <source>
        <dbReference type="ARBA" id="ARBA00022737"/>
    </source>
</evidence>
<gene>
    <name evidence="4" type="ORF">CAPTEDRAFT_219540</name>
</gene>
<evidence type="ECO:0000313" key="4">
    <source>
        <dbReference type="EMBL" id="ELT90741.1"/>
    </source>
</evidence>
<feature type="region of interest" description="Disordered" evidence="2">
    <location>
        <begin position="3541"/>
        <end position="3597"/>
    </location>
</feature>
<keyword evidence="6" id="KW-1185">Reference proteome</keyword>
<sequence>MGAGASAEEDEGSSANMPPTHSEPRPGPSSRPPRPESTSGRSLTGTNSQNSWRAAMLSASLAQSTGRKMRAAALGRKSACTVQIAKGGFSLQHIQICEGQVITFQWEDFEGKGFNVTQVFHDGEQYKPVVGGYNSGPLQLKGFFEQQFNMRGEFKFVSAGLRVTPLTVEVFERKDIKCNVSDAGFEPKIIRVDEGNFVHWSWAQCSVPRSVIEMKYSHKSGTLVQKESQQRALVTKAGNSRKEFNKPGLFYFQTEGAHPGEMYTCLVHVRERQREFRIEIMDQNFDPPILVIDEGDRVWWHWEKDRCQKLHCVYQIDPPELNHPLDESFKPKKHGFRYPAPSRAGLLSMEFFEPGIYYYSDHNFEEAAEYIGTVIVKPKQVEHFVELTAEGFNPDLVYAKAGDRLWWTWFADEVDHMFQITEVEKCVSPIASRPAIENESQGEGSYMDDELEQLKVACGLETAQLGSVGVYHFRVSDSPNNISTCSVISNGGPRNHTVHITDKGFEPKVVTIHPGDRVWWVWQESKKQHNVIQVSHQGNHIADGFCSGAPVDSPCAFMHQFDLLGVFYYISDSLNKAFGAVVVASQPVVHEVQVTGGAICPDPLPISVNDVVAWTFRGLRQSDVQEITSVDKVLDAQHNSPTVAPRSVGQQTSWFLMRGDDLRVSSVLVDEINDSAVVRVNNHGFHPEKLTISKGQSVLWQWKEPGSEEAHNIIHVNPPNSDAPLSVIQGTRSFNSGRPTPQNSFLYTFDDPGTYCVASQGSPGYAGTVCVIEEENKAALPYISSDFKEGSVDKFHQVLLAVDTHQANIYYTLDGSIPAPFKATSKVYDPSKGVVLKRSGLGFIRALAVAENKTNSGVYTSGRFWVLSGDEDRSESEHEPEPAAEDNSARWHWWNCVPTIKAVFTQPGVMEVFWDSPPSASKHMIKAYQLFLNGVSYCELFPPIYTSVNVAGLAGGRLYEVSLEVHPTDKMFLPHKSNKLMMKCVQTTSSGGPVISLERAAKPDTLSIVWMSISTEHNPIEGYKVYMNGQMCGNQVVPDSTSDRCKVVIEGCQMDFVYRIVVAAVPSDGSSHKMSNELEVTLPLDVEHITLPPAETRLEDEDLYKEYIEVRESGDKEIIDEIFTDDTADQELPPTIDLTASNMHPSKKRGRTSIVTMRLISPRIASGSKQAIHIELNESDSGFESLSNESFMIALPDKGITTASVRKHYYVHNKLEIEKFALKVGEELVHIAQHSKDCKSCSRGVVMCAGVEKLIEGEELGVEHLDEALEVSLEEDDHDEEGIRGVSSNEGESRPSTAKAPLHQVVSVQSSPYPDEEQTPPPPPPAPAPQSKAPLQRQRSVAAAPLEPRPPSSSQKTSRTRHVKGAAATAGAAAVLAAAPPLHVNMSYHDASASQRYSVHPDIEPSRPPLPHSHYTQQATEQAEEMPQDEEDEDPGAAEVEMCSSSEEEEQPPMIDATGMGEEESEHYARPSINKSPHSDPDDWRQQIRLVPAEVSHTPRTMDCVEEDHDDLFTYHYEVDIEDDLPDLSPQQRALQEYFAREEENKKHKKRQPKTAVVAVKEEAHLSAAPDPPAQPPGPAAEATPVVSQNDSSQLPAPMVSAVSQDDAVLITWHFKRSPGELYNLLVNVVNIVGPKFQKTVNSDISFECMQEVDGEAVAGIQHCWNVTTGNQCVVRGLEAGLEYSIYVVANYALANARQPTEIQAKSAAIKYATIGPPGSVKLRVKEADLSEVTLQWSTPSSHSDVKILGYQVTVDGSPLGKPLPPNITQTSIDNLQAGKSIMVAVTTLSEHPIGNSQPSNSIRVTAPSPPDAPYISEQPSHKKNAVIVAWQKPEASEHAPYGEDIVAYRVFLDGKWHGEVKATAAANRNGYQYYITELEPGQTYDVCVRSYAGQSKVDPHSQQAFCVTEGPVSNTIPIACAAPPKSPILRVEGMNSEGISVHWELPQQYGEAAVSGFQMLKDGNLYGSIIPPDVHTLCIKGLSLGDVTELQILALTEHPVGRGAETVAPNKELDELFNGEHYAGCKPGPKLRVHYTGLVQAPTRVWCENITGHSAVIVWSKDDRLSQHYIAPESYQVTWWPGNKADSEISSQSTKEDHMLITALKPNTKYTVVVEARKMQHYAEVDRHGAPPSEHDGYHNTCILTGACEAITLQTARPPDPATNLSIVGTTCQSIQINWDQPKEHGCEVIGIRVDAVPMKESEEEGGAKHCCAETVPDAAGAIIDNLKEKTEYLITITAITDEFFENLQPGHQLKSSRVLPRDQVPPESEWLPCASIIGMTSGTDGPTDVRVVKTSIDSVTLTWKNPKVHGSNIKRGTVLRWAECRLGQAGFTTPSSNMAHHKNLEGDVNQAVIEGLHPGILYKFCVEAVVSVKTTLQSGHHDPDFEMKNRRTTHVMSKPVFVRTRAPCEPPLPWVTGYTSNTCKMHWEKPLLYRTFGKDDDGNTKYLKLSLEGYRLEINGKPHMRLAPTAQSCTLIKCKPGKTYRIVLVALTCTEEVKRERKRKGCDSQLLQESSFSMTDGANREWQTISDDFENDEAASKALVVTLPKLQDGFLKEKSVVYVEPKVKLNREDEEKDIGDIAVKWQIQGTHDQIKQFNVSWKNLKDKDVQTKVLDAGVTKCTLPVTSRKTLYDIVVEAQFEDEVVAPFVEHVQCLVPGPPDNPVIWLRAIESNEFVIEWAEPRLYGFKCAGYQIYLNGKKVGNSLNSHHRKAVVPCKAKRHYKVNLRALSANERYPDSDLSNSLQVSTGNHPLHMNFIGNEEDLTAYGDDESELVLKIVRITEAAIHLDWSQYTEIPGMTYYRVVWSSVAQPAEREVKLPAGEKSCVIHKCFPGTNHFVRVYSMQAEDRVLDRSRLTTIQTSAPPDPPNVTQRACNFKYVAIEWQKPATYGDAGVTGYKVIVNGVVDATLGPDQCTYSFAGGNWCKEYAFQVQALTATDRLCSRPSDPLVVSWPGVQPPLLFKAPPVSSNSMKVKWETPPATEGVKIKQYKLIVMEEETERPIQIIAPIHPDSTEAEIHNLKAGSYLAYLEVHVHGSSEVVKSDVLRLQPTISPDAPVITVTVVGLDERRAIEKVTANLINKRDWLLSFLSGRENSSPTHHDEHQYTTMKEKLQAVDAMLDDCLEALSQYTGHLLAHVSWTCVQSNPDLVVSGYKVLVDGKQYGTTLHPNVKNIRLKLGLSQPIHQISMVAVSSDKPHASSSLESNVVEVFTEPFRPYSFYTFLSQCPRAGKGMGPAYQEALAIERKTCQMVNLGLLKHPVSPVPAATLMDIFEGEYRPLFPPSGPRAPAMLLFWGQWCHSSRKLISWFVKFARMNASNFEFVAVHCSKTQVTMSERLELVNLITANGWREDKCVRHVTNHSLNQSHLQRQSPGHDCFSYLRGPPVRPGSVGIDARGDKARNSEKLSSTDLAELLHVPGVPSTLVVHPNGTRALWVIVDLFSRLLADYVAWKGRYAAFDFAAYEHAMKYIAAQVLGQSAPLPDPWDVNIDDVSMSKQITNRPLSNSSPAAMIHLNGTTRPNSSRRPLSAKQQRLFVKTNKHRTGGAGGASGGEKKISVSTRPYSAPKFSPYMEKVSSPHHRRASSGKKNKPLSSS</sequence>
<dbReference type="STRING" id="283909.R7TGN6"/>
<dbReference type="InterPro" id="IPR008972">
    <property type="entry name" value="Cupredoxin"/>
</dbReference>
<dbReference type="InterPro" id="IPR013783">
    <property type="entry name" value="Ig-like_fold"/>
</dbReference>
<feature type="compositionally biased region" description="Polar residues" evidence="2">
    <location>
        <begin position="1586"/>
        <end position="1595"/>
    </location>
</feature>
<dbReference type="EnsemblMetazoa" id="CapteT219540">
    <property type="protein sequence ID" value="CapteP219540"/>
    <property type="gene ID" value="CapteG219540"/>
</dbReference>
<feature type="region of interest" description="Disordered" evidence="2">
    <location>
        <begin position="1565"/>
        <end position="1599"/>
    </location>
</feature>
<feature type="domain" description="Fibronectin type-III" evidence="3">
    <location>
        <begin position="2287"/>
        <end position="2394"/>
    </location>
</feature>
<dbReference type="PANTHER" id="PTHR46708:SF2">
    <property type="entry name" value="FIBRONECTIN TYPE-III DOMAIN-CONTAINING PROTEIN"/>
    <property type="match status" value="1"/>
</dbReference>
<dbReference type="InterPro" id="IPR050991">
    <property type="entry name" value="ECM_Regulatory_Proteins"/>
</dbReference>
<dbReference type="Gene3D" id="3.40.30.10">
    <property type="entry name" value="Glutaredoxin"/>
    <property type="match status" value="1"/>
</dbReference>
<feature type="compositionally biased region" description="Basic residues" evidence="2">
    <location>
        <begin position="3579"/>
        <end position="3597"/>
    </location>
</feature>
<feature type="domain" description="Fibronectin type-III" evidence="3">
    <location>
        <begin position="2866"/>
        <end position="2961"/>
    </location>
</feature>
<dbReference type="EMBL" id="AMQN01014189">
    <property type="status" value="NOT_ANNOTATED_CDS"/>
    <property type="molecule type" value="Genomic_DNA"/>
</dbReference>
<feature type="region of interest" description="Disordered" evidence="2">
    <location>
        <begin position="1393"/>
        <end position="1483"/>
    </location>
</feature>
<feature type="compositionally biased region" description="Acidic residues" evidence="2">
    <location>
        <begin position="1422"/>
        <end position="1436"/>
    </location>
</feature>
<dbReference type="OMA" id="HLYGTSD"/>
<evidence type="ECO:0000313" key="5">
    <source>
        <dbReference type="EnsemblMetazoa" id="CapteP219540"/>
    </source>
</evidence>
<evidence type="ECO:0000256" key="2">
    <source>
        <dbReference type="SAM" id="MobiDB-lite"/>
    </source>
</evidence>
<feature type="domain" description="Fibronectin type-III" evidence="3">
    <location>
        <begin position="2162"/>
        <end position="2263"/>
    </location>
</feature>
<dbReference type="SUPFAM" id="SSF49265">
    <property type="entry name" value="Fibronectin type III"/>
    <property type="match status" value="7"/>
</dbReference>
<dbReference type="SUPFAM" id="SSF49503">
    <property type="entry name" value="Cupredoxins"/>
    <property type="match status" value="3"/>
</dbReference>
<feature type="compositionally biased region" description="Polar residues" evidence="2">
    <location>
        <begin position="1286"/>
        <end position="1296"/>
    </location>
</feature>
<feature type="compositionally biased region" description="Pro residues" evidence="2">
    <location>
        <begin position="1319"/>
        <end position="1328"/>
    </location>
</feature>
<dbReference type="InterPro" id="IPR026876">
    <property type="entry name" value="Fn3_assoc_repeat"/>
</dbReference>
<reference evidence="4 6" key="2">
    <citation type="journal article" date="2013" name="Nature">
        <title>Insights into bilaterian evolution from three spiralian genomes.</title>
        <authorList>
            <person name="Simakov O."/>
            <person name="Marletaz F."/>
            <person name="Cho S.J."/>
            <person name="Edsinger-Gonzales E."/>
            <person name="Havlak P."/>
            <person name="Hellsten U."/>
            <person name="Kuo D.H."/>
            <person name="Larsson T."/>
            <person name="Lv J."/>
            <person name="Arendt D."/>
            <person name="Savage R."/>
            <person name="Osoegawa K."/>
            <person name="de Jong P."/>
            <person name="Grimwood J."/>
            <person name="Chapman J.A."/>
            <person name="Shapiro H."/>
            <person name="Aerts A."/>
            <person name="Otillar R.P."/>
            <person name="Terry A.Y."/>
            <person name="Boore J.L."/>
            <person name="Grigoriev I.V."/>
            <person name="Lindberg D.R."/>
            <person name="Seaver E.C."/>
            <person name="Weisblat D.A."/>
            <person name="Putnam N.H."/>
            <person name="Rokhsar D.S."/>
        </authorList>
    </citation>
    <scope>NUCLEOTIDE SEQUENCE</scope>
    <source>
        <strain evidence="4 6">I ESC-2004</strain>
    </source>
</reference>
<dbReference type="InterPro" id="IPR036116">
    <property type="entry name" value="FN3_sf"/>
</dbReference>
<reference evidence="5" key="3">
    <citation type="submission" date="2015-06" db="UniProtKB">
        <authorList>
            <consortium name="EnsemblMetazoa"/>
        </authorList>
    </citation>
    <scope>IDENTIFICATION</scope>
</reference>
<evidence type="ECO:0000259" key="3">
    <source>
        <dbReference type="PROSITE" id="PS50853"/>
    </source>
</evidence>
<dbReference type="Pfam" id="PF00041">
    <property type="entry name" value="fn3"/>
    <property type="match status" value="2"/>
</dbReference>
<feature type="domain" description="Fibronectin type-III" evidence="3">
    <location>
        <begin position="1811"/>
        <end position="1912"/>
    </location>
</feature>
<feature type="region of interest" description="Disordered" evidence="2">
    <location>
        <begin position="1"/>
        <end position="50"/>
    </location>
</feature>
<dbReference type="EMBL" id="KB310789">
    <property type="protein sequence ID" value="ELT90741.1"/>
    <property type="molecule type" value="Genomic_DNA"/>
</dbReference>